<dbReference type="AlphaFoldDB" id="A0AAD4BZN4"/>
<name>A0AAD4BZN4_BOLED</name>
<keyword evidence="2" id="KW-1185">Reference proteome</keyword>
<evidence type="ECO:0008006" key="3">
    <source>
        <dbReference type="Google" id="ProtNLM"/>
    </source>
</evidence>
<dbReference type="EMBL" id="WHUW01000007">
    <property type="protein sequence ID" value="KAF8444056.1"/>
    <property type="molecule type" value="Genomic_DNA"/>
</dbReference>
<organism evidence="1 2">
    <name type="scientific">Boletus edulis BED1</name>
    <dbReference type="NCBI Taxonomy" id="1328754"/>
    <lineage>
        <taxon>Eukaryota</taxon>
        <taxon>Fungi</taxon>
        <taxon>Dikarya</taxon>
        <taxon>Basidiomycota</taxon>
        <taxon>Agaricomycotina</taxon>
        <taxon>Agaricomycetes</taxon>
        <taxon>Agaricomycetidae</taxon>
        <taxon>Boletales</taxon>
        <taxon>Boletineae</taxon>
        <taxon>Boletaceae</taxon>
        <taxon>Boletoideae</taxon>
        <taxon>Boletus</taxon>
    </lineage>
</organism>
<protein>
    <recommendedName>
        <fullName evidence="3">TPR-like protein</fullName>
    </recommendedName>
</protein>
<reference evidence="1" key="1">
    <citation type="submission" date="2019-10" db="EMBL/GenBank/DDBJ databases">
        <authorList>
            <consortium name="DOE Joint Genome Institute"/>
            <person name="Kuo A."/>
            <person name="Miyauchi S."/>
            <person name="Kiss E."/>
            <person name="Drula E."/>
            <person name="Kohler A."/>
            <person name="Sanchez-Garcia M."/>
            <person name="Andreopoulos B."/>
            <person name="Barry K.W."/>
            <person name="Bonito G."/>
            <person name="Buee M."/>
            <person name="Carver A."/>
            <person name="Chen C."/>
            <person name="Cichocki N."/>
            <person name="Clum A."/>
            <person name="Culley D."/>
            <person name="Crous P.W."/>
            <person name="Fauchery L."/>
            <person name="Girlanda M."/>
            <person name="Hayes R."/>
            <person name="Keri Z."/>
            <person name="LaButti K."/>
            <person name="Lipzen A."/>
            <person name="Lombard V."/>
            <person name="Magnuson J."/>
            <person name="Maillard F."/>
            <person name="Morin E."/>
            <person name="Murat C."/>
            <person name="Nolan M."/>
            <person name="Ohm R."/>
            <person name="Pangilinan J."/>
            <person name="Pereira M."/>
            <person name="Perotto S."/>
            <person name="Peter M."/>
            <person name="Riley R."/>
            <person name="Sitrit Y."/>
            <person name="Stielow B."/>
            <person name="Szollosi G."/>
            <person name="Zifcakova L."/>
            <person name="Stursova M."/>
            <person name="Spatafora J.W."/>
            <person name="Tedersoo L."/>
            <person name="Vaario L.-M."/>
            <person name="Yamada A."/>
            <person name="Yan M."/>
            <person name="Wang P."/>
            <person name="Xu J."/>
            <person name="Bruns T."/>
            <person name="Baldrian P."/>
            <person name="Vilgalys R."/>
            <person name="Henrissat B."/>
            <person name="Grigoriev I.V."/>
            <person name="Hibbett D."/>
            <person name="Nagy L.G."/>
            <person name="Martin F.M."/>
        </authorList>
    </citation>
    <scope>NUCLEOTIDE SEQUENCE</scope>
    <source>
        <strain evidence="1">BED1</strain>
    </source>
</reference>
<comment type="caution">
    <text evidence="1">The sequence shown here is derived from an EMBL/GenBank/DDBJ whole genome shotgun (WGS) entry which is preliminary data.</text>
</comment>
<gene>
    <name evidence="1" type="ORF">L210DRAFT_3108774</name>
</gene>
<dbReference type="Proteomes" id="UP001194468">
    <property type="component" value="Unassembled WGS sequence"/>
</dbReference>
<dbReference type="InterPro" id="IPR011990">
    <property type="entry name" value="TPR-like_helical_dom_sf"/>
</dbReference>
<accession>A0AAD4BZN4</accession>
<dbReference type="SUPFAM" id="SSF48452">
    <property type="entry name" value="TPR-like"/>
    <property type="match status" value="1"/>
</dbReference>
<reference evidence="1" key="2">
    <citation type="journal article" date="2020" name="Nat. Commun.">
        <title>Large-scale genome sequencing of mycorrhizal fungi provides insights into the early evolution of symbiotic traits.</title>
        <authorList>
            <person name="Miyauchi S."/>
            <person name="Kiss E."/>
            <person name="Kuo A."/>
            <person name="Drula E."/>
            <person name="Kohler A."/>
            <person name="Sanchez-Garcia M."/>
            <person name="Morin E."/>
            <person name="Andreopoulos B."/>
            <person name="Barry K.W."/>
            <person name="Bonito G."/>
            <person name="Buee M."/>
            <person name="Carver A."/>
            <person name="Chen C."/>
            <person name="Cichocki N."/>
            <person name="Clum A."/>
            <person name="Culley D."/>
            <person name="Crous P.W."/>
            <person name="Fauchery L."/>
            <person name="Girlanda M."/>
            <person name="Hayes R.D."/>
            <person name="Keri Z."/>
            <person name="LaButti K."/>
            <person name="Lipzen A."/>
            <person name="Lombard V."/>
            <person name="Magnuson J."/>
            <person name="Maillard F."/>
            <person name="Murat C."/>
            <person name="Nolan M."/>
            <person name="Ohm R.A."/>
            <person name="Pangilinan J."/>
            <person name="Pereira M.F."/>
            <person name="Perotto S."/>
            <person name="Peter M."/>
            <person name="Pfister S."/>
            <person name="Riley R."/>
            <person name="Sitrit Y."/>
            <person name="Stielow J.B."/>
            <person name="Szollosi G."/>
            <person name="Zifcakova L."/>
            <person name="Stursova M."/>
            <person name="Spatafora J.W."/>
            <person name="Tedersoo L."/>
            <person name="Vaario L.M."/>
            <person name="Yamada A."/>
            <person name="Yan M."/>
            <person name="Wang P."/>
            <person name="Xu J."/>
            <person name="Bruns T."/>
            <person name="Baldrian P."/>
            <person name="Vilgalys R."/>
            <person name="Dunand C."/>
            <person name="Henrissat B."/>
            <person name="Grigoriev I.V."/>
            <person name="Hibbett D."/>
            <person name="Nagy L.G."/>
            <person name="Martin F.M."/>
        </authorList>
    </citation>
    <scope>NUCLEOTIDE SEQUENCE</scope>
    <source>
        <strain evidence="1">BED1</strain>
    </source>
</reference>
<proteinExistence type="predicted"/>
<dbReference type="Gene3D" id="1.25.40.10">
    <property type="entry name" value="Tetratricopeptide repeat domain"/>
    <property type="match status" value="1"/>
</dbReference>
<sequence length="209" mass="22833">MSRFNHLGDLSDLDGALSRHRDALDLIPQGDPNRPNVLCNLGNLLFLRFKHLGKPSDLEVQPSIMLLTSPPMTTLTNQTVLTLSAKNAVDLTPDGHPDKLRRLGILGLAFKLRFEHVEELSNLEDAISTLKDVVNLTPESHPDKPRDLNNLGDCLRARYDRLGNLSDLEDALSSHRDAAELTPMVTLTSPVVLRPSASPSSLFSSASGS</sequence>
<evidence type="ECO:0000313" key="2">
    <source>
        <dbReference type="Proteomes" id="UP001194468"/>
    </source>
</evidence>
<evidence type="ECO:0000313" key="1">
    <source>
        <dbReference type="EMBL" id="KAF8444056.1"/>
    </source>
</evidence>